<reference evidence="3" key="1">
    <citation type="submission" date="2016-09" db="EMBL/GenBank/DDBJ databases">
        <authorList>
            <person name="Koehorst J."/>
        </authorList>
    </citation>
    <scope>NUCLEOTIDE SEQUENCE [LARGE SCALE GENOMIC DNA]</scope>
</reference>
<dbReference type="AlphaFoldDB" id="A0A1H6L9Z4"/>
<dbReference type="InterPro" id="IPR013424">
    <property type="entry name" value="Ice-binding_C"/>
</dbReference>
<evidence type="ECO:0000313" key="3">
    <source>
        <dbReference type="Proteomes" id="UP000176204"/>
    </source>
</evidence>
<organism evidence="2 3">
    <name type="scientific">Akkermansia glycaniphila</name>
    <dbReference type="NCBI Taxonomy" id="1679444"/>
    <lineage>
        <taxon>Bacteria</taxon>
        <taxon>Pseudomonadati</taxon>
        <taxon>Verrucomicrobiota</taxon>
        <taxon>Verrucomicrobiia</taxon>
        <taxon>Verrucomicrobiales</taxon>
        <taxon>Akkermansiaceae</taxon>
        <taxon>Akkermansia</taxon>
    </lineage>
</organism>
<dbReference type="Pfam" id="PF07589">
    <property type="entry name" value="PEP-CTERM"/>
    <property type="match status" value="1"/>
</dbReference>
<keyword evidence="3" id="KW-1185">Reference proteome</keyword>
<dbReference type="NCBIfam" id="TIGR02595">
    <property type="entry name" value="PEP_CTERM"/>
    <property type="match status" value="1"/>
</dbReference>
<gene>
    <name evidence="2" type="ORF">PYTT_1217</name>
</gene>
<sequence length="226" mass="23973">MSLAYGNQNNSLQPFSSATQVEELTQWTSATKALGSANWSGAGFSFNLQQSAWLATPTSTPNAGMSLADRVFLNSISIKTRSSSQGAVANCYAYLCTMSGSSMTVVNMSDVFNVPATNNTTFTFNFSQPSIIDSNTTYAILFSQNNSFAPNSTMTLSDAKAIGMARTNTQNTGASAGQLFSGTSLTPTGENYSPYVSINTSQIPEPASAMLMVLGGLGFSMRRRRV</sequence>
<evidence type="ECO:0000259" key="1">
    <source>
        <dbReference type="Pfam" id="PF07589"/>
    </source>
</evidence>
<dbReference type="KEGG" id="agl:PYTT_1217"/>
<protein>
    <submittedName>
        <fullName evidence="2">Pep-cterm motif</fullName>
    </submittedName>
</protein>
<name>A0A1H6L9Z4_9BACT</name>
<accession>A0A1H6L9Z4</accession>
<proteinExistence type="predicted"/>
<dbReference type="EMBL" id="LT629973">
    <property type="protein sequence ID" value="SEH85287.1"/>
    <property type="molecule type" value="Genomic_DNA"/>
</dbReference>
<evidence type="ECO:0000313" key="2">
    <source>
        <dbReference type="EMBL" id="SEH85287.1"/>
    </source>
</evidence>
<dbReference type="Proteomes" id="UP000176204">
    <property type="component" value="Chromosome I"/>
</dbReference>
<feature type="domain" description="Ice-binding protein C-terminal" evidence="1">
    <location>
        <begin position="202"/>
        <end position="224"/>
    </location>
</feature>